<evidence type="ECO:0000313" key="9">
    <source>
        <dbReference type="EMBL" id="MCR6544865.1"/>
    </source>
</evidence>
<evidence type="ECO:0000256" key="4">
    <source>
        <dbReference type="ARBA" id="ARBA00022989"/>
    </source>
</evidence>
<dbReference type="RefSeq" id="WP_089612417.1">
    <property type="nucleotide sequence ID" value="NZ_CP022121.1"/>
</dbReference>
<dbReference type="InterPro" id="IPR023234">
    <property type="entry name" value="NarG-like_domain"/>
</dbReference>
<evidence type="ECO:0000256" key="6">
    <source>
        <dbReference type="ARBA" id="ARBA00023136"/>
    </source>
</evidence>
<feature type="transmembrane region" description="Helical" evidence="7">
    <location>
        <begin position="27"/>
        <end position="50"/>
    </location>
</feature>
<feature type="transmembrane region" description="Helical" evidence="7">
    <location>
        <begin position="166"/>
        <end position="187"/>
    </location>
</feature>
<evidence type="ECO:0000256" key="7">
    <source>
        <dbReference type="SAM" id="Phobius"/>
    </source>
</evidence>
<dbReference type="EMBL" id="JANPWE010000002">
    <property type="protein sequence ID" value="MCR6544865.1"/>
    <property type="molecule type" value="Genomic_DNA"/>
</dbReference>
<evidence type="ECO:0000256" key="2">
    <source>
        <dbReference type="ARBA" id="ARBA00022475"/>
    </source>
</evidence>
<accession>A0ABT1Y1V9</accession>
<comment type="caution">
    <text evidence="9">The sequence shown here is derived from an EMBL/GenBank/DDBJ whole genome shotgun (WGS) entry which is preliminary data.</text>
</comment>
<sequence>MGVGFALLMIVLLILIPYIGVMAGGEYILGVFIPYLAFAVLIAGLVYRIVSWAKSPVPYRIPTTCGQQKTHDWIKSDQVENPTTTLGVWLRMAKEVFLFRSLFRNTTAKITEKGHITYIWEKWLWLAALLFHYSFFIIITRHLRLFTPETPWLVGFLEGLDGFFDFGMYTFYLTDLLILAALTYLLIRRFALPMVRYVSLAADYFPLFLILSIAGSGVLMKYFFRADVAGVKELAMGLISFQPVVPVGIGSMFYIHLFLVCVLLAYFPFSKLMHGPGLFLSPTRNLANNSRIKRHINPWNYPVKVHTYQEYEEEFGKVMKAAGLPLDDEANATK</sequence>
<name>A0ABT1Y1V9_9FIRM</name>
<dbReference type="Gene3D" id="1.20.950.20">
    <property type="entry name" value="Transmembrane di-heme cytochromes, Chain C"/>
    <property type="match status" value="1"/>
</dbReference>
<feature type="transmembrane region" description="Helical" evidence="7">
    <location>
        <begin position="123"/>
        <end position="146"/>
    </location>
</feature>
<evidence type="ECO:0000256" key="5">
    <source>
        <dbReference type="ARBA" id="ARBA00023002"/>
    </source>
</evidence>
<dbReference type="InterPro" id="IPR036197">
    <property type="entry name" value="NarG-like_sf"/>
</dbReference>
<dbReference type="NCBIfam" id="NF038037">
    <property type="entry name" value="cytob_DsrM"/>
    <property type="match status" value="1"/>
</dbReference>
<feature type="transmembrane region" description="Helical" evidence="7">
    <location>
        <begin position="207"/>
        <end position="224"/>
    </location>
</feature>
<dbReference type="Pfam" id="PF02665">
    <property type="entry name" value="Nitrate_red_gam"/>
    <property type="match status" value="1"/>
</dbReference>
<gene>
    <name evidence="9" type="primary">dsrM</name>
    <name evidence="9" type="ORF">NVS47_04920</name>
</gene>
<organism evidence="9 10">
    <name type="scientific">Dehalobacterium formicoaceticum</name>
    <dbReference type="NCBI Taxonomy" id="51515"/>
    <lineage>
        <taxon>Bacteria</taxon>
        <taxon>Bacillati</taxon>
        <taxon>Bacillota</taxon>
        <taxon>Clostridia</taxon>
        <taxon>Eubacteriales</taxon>
        <taxon>Peptococcaceae</taxon>
        <taxon>Dehalobacterium</taxon>
    </lineage>
</organism>
<comment type="subcellular location">
    <subcellularLocation>
        <location evidence="1">Cell membrane</location>
        <topology evidence="1">Multi-pass membrane protein</topology>
    </subcellularLocation>
</comment>
<feature type="domain" description="NarG-like" evidence="8">
    <location>
        <begin position="94"/>
        <end position="274"/>
    </location>
</feature>
<keyword evidence="10" id="KW-1185">Reference proteome</keyword>
<feature type="transmembrane region" description="Helical" evidence="7">
    <location>
        <begin position="5"/>
        <end position="21"/>
    </location>
</feature>
<dbReference type="InterPro" id="IPR047660">
    <property type="entry name" value="DsrM"/>
</dbReference>
<protein>
    <submittedName>
        <fullName evidence="9">Sulfate reduction electron transfer complex DsrMKJOP subunit DsrM</fullName>
    </submittedName>
</protein>
<keyword evidence="3 7" id="KW-0812">Transmembrane</keyword>
<feature type="transmembrane region" description="Helical" evidence="7">
    <location>
        <begin position="244"/>
        <end position="267"/>
    </location>
</feature>
<proteinExistence type="predicted"/>
<keyword evidence="6 7" id="KW-0472">Membrane</keyword>
<evidence type="ECO:0000313" key="10">
    <source>
        <dbReference type="Proteomes" id="UP001524944"/>
    </source>
</evidence>
<keyword evidence="5" id="KW-0560">Oxidoreductase</keyword>
<dbReference type="SUPFAM" id="SSF103501">
    <property type="entry name" value="Respiratory nitrate reductase 1 gamma chain"/>
    <property type="match status" value="1"/>
</dbReference>
<reference evidence="9 10" key="1">
    <citation type="submission" date="2022-08" db="EMBL/GenBank/DDBJ databases">
        <title>Proteogenomics of the novel Dehalobacterium formicoaceticum strain EZ94 highlights a key role of methyltransferases during anaerobic dichloromethane degradation.</title>
        <authorList>
            <person name="Wasmund K."/>
        </authorList>
    </citation>
    <scope>NUCLEOTIDE SEQUENCE [LARGE SCALE GENOMIC DNA]</scope>
    <source>
        <strain evidence="9 10">EZ94</strain>
    </source>
</reference>
<evidence type="ECO:0000256" key="3">
    <source>
        <dbReference type="ARBA" id="ARBA00022692"/>
    </source>
</evidence>
<keyword evidence="2" id="KW-1003">Cell membrane</keyword>
<evidence type="ECO:0000256" key="1">
    <source>
        <dbReference type="ARBA" id="ARBA00004651"/>
    </source>
</evidence>
<dbReference type="Proteomes" id="UP001524944">
    <property type="component" value="Unassembled WGS sequence"/>
</dbReference>
<evidence type="ECO:0000259" key="8">
    <source>
        <dbReference type="Pfam" id="PF02665"/>
    </source>
</evidence>
<keyword evidence="4 7" id="KW-1133">Transmembrane helix</keyword>